<feature type="transmembrane region" description="Helical" evidence="9">
    <location>
        <begin position="90"/>
        <end position="115"/>
    </location>
</feature>
<dbReference type="InterPro" id="IPR007387">
    <property type="entry name" value="TRAP_DctQ"/>
</dbReference>
<evidence type="ECO:0000256" key="2">
    <source>
        <dbReference type="ARBA" id="ARBA00022448"/>
    </source>
</evidence>
<evidence type="ECO:0000259" key="10">
    <source>
        <dbReference type="Pfam" id="PF04290"/>
    </source>
</evidence>
<dbReference type="InterPro" id="IPR055348">
    <property type="entry name" value="DctQ"/>
</dbReference>
<keyword evidence="2 9" id="KW-0813">Transport</keyword>
<keyword evidence="6 9" id="KW-1133">Transmembrane helix</keyword>
<dbReference type="EMBL" id="JAVRHX010000008">
    <property type="protein sequence ID" value="MDT0596562.1"/>
    <property type="molecule type" value="Genomic_DNA"/>
</dbReference>
<feature type="domain" description="Tripartite ATP-independent periplasmic transporters DctQ component" evidence="10">
    <location>
        <begin position="27"/>
        <end position="159"/>
    </location>
</feature>
<comment type="function">
    <text evidence="9">Part of the tripartite ATP-independent periplasmic (TRAP) transport system.</text>
</comment>
<dbReference type="Pfam" id="PF04290">
    <property type="entry name" value="DctQ"/>
    <property type="match status" value="1"/>
</dbReference>
<protein>
    <recommendedName>
        <fullName evidence="9">TRAP transporter small permease protein</fullName>
    </recommendedName>
</protein>
<keyword evidence="7 9" id="KW-0472">Membrane</keyword>
<evidence type="ECO:0000256" key="1">
    <source>
        <dbReference type="ARBA" id="ARBA00004429"/>
    </source>
</evidence>
<keyword evidence="4 9" id="KW-0997">Cell inner membrane</keyword>
<evidence type="ECO:0000256" key="9">
    <source>
        <dbReference type="RuleBase" id="RU369079"/>
    </source>
</evidence>
<proteinExistence type="inferred from homology"/>
<reference evidence="11 12" key="1">
    <citation type="submission" date="2023-09" db="EMBL/GenBank/DDBJ databases">
        <authorList>
            <person name="Rey-Velasco X."/>
        </authorList>
    </citation>
    <scope>NUCLEOTIDE SEQUENCE [LARGE SCALE GENOMIC DNA]</scope>
    <source>
        <strain evidence="11 12">P117</strain>
    </source>
</reference>
<evidence type="ECO:0000256" key="8">
    <source>
        <dbReference type="ARBA" id="ARBA00038436"/>
    </source>
</evidence>
<dbReference type="PANTHER" id="PTHR35011">
    <property type="entry name" value="2,3-DIKETO-L-GULONATE TRAP TRANSPORTER SMALL PERMEASE PROTEIN YIAM"/>
    <property type="match status" value="1"/>
</dbReference>
<comment type="caution">
    <text evidence="11">The sequence shown here is derived from an EMBL/GenBank/DDBJ whole genome shotgun (WGS) entry which is preliminary data.</text>
</comment>
<keyword evidence="5 9" id="KW-0812">Transmembrane</keyword>
<keyword evidence="3" id="KW-1003">Cell membrane</keyword>
<keyword evidence="12" id="KW-1185">Reference proteome</keyword>
<feature type="transmembrane region" description="Helical" evidence="9">
    <location>
        <begin position="53"/>
        <end position="69"/>
    </location>
</feature>
<dbReference type="PANTHER" id="PTHR35011:SF4">
    <property type="entry name" value="SLL1102 PROTEIN"/>
    <property type="match status" value="1"/>
</dbReference>
<comment type="similarity">
    <text evidence="8 9">Belongs to the TRAP transporter small permease family.</text>
</comment>
<feature type="transmembrane region" description="Helical" evidence="9">
    <location>
        <begin position="135"/>
        <end position="157"/>
    </location>
</feature>
<evidence type="ECO:0000313" key="11">
    <source>
        <dbReference type="EMBL" id="MDT0596562.1"/>
    </source>
</evidence>
<evidence type="ECO:0000313" key="12">
    <source>
        <dbReference type="Proteomes" id="UP001253545"/>
    </source>
</evidence>
<dbReference type="Proteomes" id="UP001253545">
    <property type="component" value="Unassembled WGS sequence"/>
</dbReference>
<evidence type="ECO:0000256" key="3">
    <source>
        <dbReference type="ARBA" id="ARBA00022475"/>
    </source>
</evidence>
<gene>
    <name evidence="11" type="ORF">RM552_17025</name>
</gene>
<dbReference type="RefSeq" id="WP_311370086.1">
    <property type="nucleotide sequence ID" value="NZ_JAVRHX010000008.1"/>
</dbReference>
<evidence type="ECO:0000256" key="7">
    <source>
        <dbReference type="ARBA" id="ARBA00023136"/>
    </source>
</evidence>
<feature type="transmembrane region" description="Helical" evidence="9">
    <location>
        <begin position="20"/>
        <end position="41"/>
    </location>
</feature>
<evidence type="ECO:0000256" key="6">
    <source>
        <dbReference type="ARBA" id="ARBA00022989"/>
    </source>
</evidence>
<evidence type="ECO:0000256" key="5">
    <source>
        <dbReference type="ARBA" id="ARBA00022692"/>
    </source>
</evidence>
<evidence type="ECO:0000256" key="4">
    <source>
        <dbReference type="ARBA" id="ARBA00022519"/>
    </source>
</evidence>
<name>A0ABU2ZV91_9ALTE</name>
<comment type="subcellular location">
    <subcellularLocation>
        <location evidence="1 9">Cell inner membrane</location>
        <topology evidence="1 9">Multi-pass membrane protein</topology>
    </subcellularLocation>
</comment>
<sequence length="174" mass="19563">MLSQASQIIDKFNASMGKFIAYATILMAIITFAIVVLRYGFNVGWIAMQESVTYLHAAVFLLGSAFTYQQDGHVRVDVFYRKMSATKQTCLNLAGCILFMLPVSAYISLICWHYVAESWSVFEGSREAGGLPFTYVLKSFLLVFSISMLLQAISEIIKHTLTLMRNNMQQTGKQ</sequence>
<organism evidence="11 12">
    <name type="scientific">Glaciecola petra</name>
    <dbReference type="NCBI Taxonomy" id="3075602"/>
    <lineage>
        <taxon>Bacteria</taxon>
        <taxon>Pseudomonadati</taxon>
        <taxon>Pseudomonadota</taxon>
        <taxon>Gammaproteobacteria</taxon>
        <taxon>Alteromonadales</taxon>
        <taxon>Alteromonadaceae</taxon>
        <taxon>Glaciecola</taxon>
    </lineage>
</organism>
<comment type="subunit">
    <text evidence="9">The complex comprises the extracytoplasmic solute receptor protein and the two transmembrane proteins.</text>
</comment>
<accession>A0ABU2ZV91</accession>